<evidence type="ECO:0000313" key="1">
    <source>
        <dbReference type="EMBL" id="SVA20445.1"/>
    </source>
</evidence>
<dbReference type="AlphaFoldDB" id="A0A381TWS7"/>
<sequence>MTNQTSFIFDTELHLVVLTGVSVTTLVGLRAELHNVPTSSIFLHTHREYLAHDFQRSNHANDFARWVSTALHEEALAEKLAAIDLLAFTTMESLREALINTVDEYLSALDRPSPECRAEEAFHFCQSHNFVLPTGLVAKSVNDFFEKMKKLSSASLYFHFFEARLRLGHRTNDFSRWLADQGRRDLADAIDGLNPYTRTLDELREDIVQIGIGAQGKA</sequence>
<gene>
    <name evidence="1" type="ORF">METZ01_LOCUS73299</name>
</gene>
<proteinExistence type="predicted"/>
<reference evidence="1" key="1">
    <citation type="submission" date="2018-05" db="EMBL/GenBank/DDBJ databases">
        <authorList>
            <person name="Lanie J.A."/>
            <person name="Ng W.-L."/>
            <person name="Kazmierczak K.M."/>
            <person name="Andrzejewski T.M."/>
            <person name="Davidsen T.M."/>
            <person name="Wayne K.J."/>
            <person name="Tettelin H."/>
            <person name="Glass J.I."/>
            <person name="Rusch D."/>
            <person name="Podicherti R."/>
            <person name="Tsui H.-C.T."/>
            <person name="Winkler M.E."/>
        </authorList>
    </citation>
    <scope>NUCLEOTIDE SEQUENCE</scope>
</reference>
<protein>
    <submittedName>
        <fullName evidence="1">Uncharacterized protein</fullName>
    </submittedName>
</protein>
<organism evidence="1">
    <name type="scientific">marine metagenome</name>
    <dbReference type="NCBI Taxonomy" id="408172"/>
    <lineage>
        <taxon>unclassified sequences</taxon>
        <taxon>metagenomes</taxon>
        <taxon>ecological metagenomes</taxon>
    </lineage>
</organism>
<dbReference type="InterPro" id="IPR044036">
    <property type="entry name" value="DUF5752"/>
</dbReference>
<dbReference type="EMBL" id="UINC01005303">
    <property type="protein sequence ID" value="SVA20445.1"/>
    <property type="molecule type" value="Genomic_DNA"/>
</dbReference>
<dbReference type="Pfam" id="PF19027">
    <property type="entry name" value="DUF5752"/>
    <property type="match status" value="1"/>
</dbReference>
<accession>A0A381TWS7</accession>
<name>A0A381TWS7_9ZZZZ</name>